<proteinExistence type="predicted"/>
<comment type="caution">
    <text evidence="3">The sequence shown here is derived from an EMBL/GenBank/DDBJ whole genome shotgun (WGS) entry which is preliminary data.</text>
</comment>
<keyword evidence="2" id="KW-0472">Membrane</keyword>
<protein>
    <submittedName>
        <fullName evidence="3">23784_t:CDS:1</fullName>
    </submittedName>
</protein>
<evidence type="ECO:0000313" key="4">
    <source>
        <dbReference type="Proteomes" id="UP000789901"/>
    </source>
</evidence>
<gene>
    <name evidence="3" type="ORF">GMARGA_LOCUS25394</name>
</gene>
<accession>A0ABN7W1B6</accession>
<reference evidence="3 4" key="1">
    <citation type="submission" date="2021-06" db="EMBL/GenBank/DDBJ databases">
        <authorList>
            <person name="Kallberg Y."/>
            <person name="Tangrot J."/>
            <person name="Rosling A."/>
        </authorList>
    </citation>
    <scope>NUCLEOTIDE SEQUENCE [LARGE SCALE GENOMIC DNA]</scope>
    <source>
        <strain evidence="3 4">120-4 pot B 10/14</strain>
    </source>
</reference>
<feature type="region of interest" description="Disordered" evidence="1">
    <location>
        <begin position="86"/>
        <end position="113"/>
    </location>
</feature>
<keyword evidence="2" id="KW-1133">Transmembrane helix</keyword>
<evidence type="ECO:0000313" key="3">
    <source>
        <dbReference type="EMBL" id="CAG8811689.1"/>
    </source>
</evidence>
<keyword evidence="2" id="KW-0812">Transmembrane</keyword>
<feature type="transmembrane region" description="Helical" evidence="2">
    <location>
        <begin position="31"/>
        <end position="53"/>
    </location>
</feature>
<evidence type="ECO:0000256" key="2">
    <source>
        <dbReference type="SAM" id="Phobius"/>
    </source>
</evidence>
<keyword evidence="4" id="KW-1185">Reference proteome</keyword>
<dbReference type="Proteomes" id="UP000789901">
    <property type="component" value="Unassembled WGS sequence"/>
</dbReference>
<feature type="non-terminal residue" evidence="3">
    <location>
        <position position="113"/>
    </location>
</feature>
<name>A0ABN7W1B6_GIGMA</name>
<organism evidence="3 4">
    <name type="scientific">Gigaspora margarita</name>
    <dbReference type="NCBI Taxonomy" id="4874"/>
    <lineage>
        <taxon>Eukaryota</taxon>
        <taxon>Fungi</taxon>
        <taxon>Fungi incertae sedis</taxon>
        <taxon>Mucoromycota</taxon>
        <taxon>Glomeromycotina</taxon>
        <taxon>Glomeromycetes</taxon>
        <taxon>Diversisporales</taxon>
        <taxon>Gigasporaceae</taxon>
        <taxon>Gigaspora</taxon>
    </lineage>
</organism>
<evidence type="ECO:0000256" key="1">
    <source>
        <dbReference type="SAM" id="MobiDB-lite"/>
    </source>
</evidence>
<dbReference type="EMBL" id="CAJVQB010028071">
    <property type="protein sequence ID" value="CAG8811689.1"/>
    <property type="molecule type" value="Genomic_DNA"/>
</dbReference>
<sequence length="113" mass="13599">MALKDLISKNCLFLAFSKEYMLPEKNEIYDYMAPLIVFSALQVLYAFLIGVLWKKKYWTFQHKLEYDFGTKSKVKYEPKPKEFEYEEDDEIFNKDDEYLSDDEDLSDNKNIFS</sequence>